<evidence type="ECO:0000256" key="6">
    <source>
        <dbReference type="ARBA" id="ARBA00022989"/>
    </source>
</evidence>
<dbReference type="GO" id="GO:0004674">
    <property type="term" value="F:protein serine/threonine kinase activity"/>
    <property type="evidence" value="ECO:0007669"/>
    <property type="project" value="UniProtKB-EC"/>
</dbReference>
<dbReference type="FunFam" id="1.10.510.10:FF:000431">
    <property type="entry name" value="Putative inactive leucine-rich repeat receptor-like protein kinase"/>
    <property type="match status" value="1"/>
</dbReference>
<dbReference type="InterPro" id="IPR001245">
    <property type="entry name" value="Ser-Thr/Tyr_kinase_cat_dom"/>
</dbReference>
<keyword evidence="7 11" id="KW-0472">Membrane</keyword>
<dbReference type="Pfam" id="PF23598">
    <property type="entry name" value="LRR_14"/>
    <property type="match status" value="1"/>
</dbReference>
<dbReference type="Gene3D" id="3.30.200.20">
    <property type="entry name" value="Phosphorylase Kinase, domain 1"/>
    <property type="match status" value="1"/>
</dbReference>
<dbReference type="Pfam" id="PF07714">
    <property type="entry name" value="PK_Tyr_Ser-Thr"/>
    <property type="match status" value="1"/>
</dbReference>
<evidence type="ECO:0000256" key="1">
    <source>
        <dbReference type="ARBA" id="ARBA00004479"/>
    </source>
</evidence>
<dbReference type="AlphaFoldDB" id="A0A2N9GER3"/>
<evidence type="ECO:0000256" key="8">
    <source>
        <dbReference type="ARBA" id="ARBA00023170"/>
    </source>
</evidence>
<dbReference type="InterPro" id="IPR011009">
    <property type="entry name" value="Kinase-like_dom_sf"/>
</dbReference>
<keyword evidence="9" id="KW-0325">Glycoprotein</keyword>
<protein>
    <recommendedName>
        <fullName evidence="13">Protein kinase domain-containing protein</fullName>
    </recommendedName>
</protein>
<dbReference type="InterPro" id="IPR032675">
    <property type="entry name" value="LRR_dom_sf"/>
</dbReference>
<organism evidence="14">
    <name type="scientific">Fagus sylvatica</name>
    <name type="common">Beechnut</name>
    <dbReference type="NCBI Taxonomy" id="28930"/>
    <lineage>
        <taxon>Eukaryota</taxon>
        <taxon>Viridiplantae</taxon>
        <taxon>Streptophyta</taxon>
        <taxon>Embryophyta</taxon>
        <taxon>Tracheophyta</taxon>
        <taxon>Spermatophyta</taxon>
        <taxon>Magnoliopsida</taxon>
        <taxon>eudicotyledons</taxon>
        <taxon>Gunneridae</taxon>
        <taxon>Pentapetalae</taxon>
        <taxon>rosids</taxon>
        <taxon>fabids</taxon>
        <taxon>Fagales</taxon>
        <taxon>Fagaceae</taxon>
        <taxon>Fagus</taxon>
    </lineage>
</organism>
<feature type="region of interest" description="Disordered" evidence="10">
    <location>
        <begin position="813"/>
        <end position="834"/>
    </location>
</feature>
<evidence type="ECO:0000256" key="7">
    <source>
        <dbReference type="ARBA" id="ARBA00023136"/>
    </source>
</evidence>
<keyword evidence="5" id="KW-0677">Repeat</keyword>
<dbReference type="FunFam" id="3.80.10.10:FF:000155">
    <property type="entry name" value="Putative inactive leucine-rich repeat receptor-like protein kinase"/>
    <property type="match status" value="1"/>
</dbReference>
<dbReference type="Gene3D" id="3.80.10.10">
    <property type="entry name" value="Ribonuclease Inhibitor"/>
    <property type="match status" value="3"/>
</dbReference>
<evidence type="ECO:0000259" key="13">
    <source>
        <dbReference type="PROSITE" id="PS50011"/>
    </source>
</evidence>
<name>A0A2N9GER3_FAGSY</name>
<keyword evidence="6 11" id="KW-1133">Transmembrane helix</keyword>
<keyword evidence="2" id="KW-0433">Leucine-rich repeat</keyword>
<dbReference type="PANTHER" id="PTHR48006:SF84">
    <property type="entry name" value="REPEAT TRANSMEMBRANE PROTEIN KINASE, PUTATIVE, EXPRESSED-RELATED"/>
    <property type="match status" value="1"/>
</dbReference>
<dbReference type="SUPFAM" id="SSF52058">
    <property type="entry name" value="L domain-like"/>
    <property type="match status" value="1"/>
</dbReference>
<dbReference type="InterPro" id="IPR051824">
    <property type="entry name" value="LRR_Rcpt-Like_S/T_Kinase"/>
</dbReference>
<feature type="signal peptide" evidence="12">
    <location>
        <begin position="1"/>
        <end position="25"/>
    </location>
</feature>
<comment type="subcellular location">
    <subcellularLocation>
        <location evidence="1">Membrane</location>
        <topology evidence="1">Single-pass type I membrane protein</topology>
    </subcellularLocation>
</comment>
<evidence type="ECO:0000256" key="12">
    <source>
        <dbReference type="SAM" id="SignalP"/>
    </source>
</evidence>
<evidence type="ECO:0000256" key="11">
    <source>
        <dbReference type="SAM" id="Phobius"/>
    </source>
</evidence>
<dbReference type="GO" id="GO:0005524">
    <property type="term" value="F:ATP binding"/>
    <property type="evidence" value="ECO:0007669"/>
    <property type="project" value="InterPro"/>
</dbReference>
<dbReference type="PANTHER" id="PTHR48006">
    <property type="entry name" value="LEUCINE-RICH REPEAT-CONTAINING PROTEIN DDB_G0281931-RELATED"/>
    <property type="match status" value="1"/>
</dbReference>
<accession>A0A2N9GER3</accession>
<keyword evidence="3 11" id="KW-0812">Transmembrane</keyword>
<dbReference type="SUPFAM" id="SSF56112">
    <property type="entry name" value="Protein kinase-like (PK-like)"/>
    <property type="match status" value="1"/>
</dbReference>
<dbReference type="EMBL" id="OIVN01001806">
    <property type="protein sequence ID" value="SPC97869.1"/>
    <property type="molecule type" value="Genomic_DNA"/>
</dbReference>
<feature type="domain" description="Protein kinase" evidence="13">
    <location>
        <begin position="527"/>
        <end position="803"/>
    </location>
</feature>
<dbReference type="FunFam" id="3.30.200.20:FF:000285">
    <property type="entry name" value="Putative inactive leucine-rich repeat receptor-like protein kinase"/>
    <property type="match status" value="1"/>
</dbReference>
<evidence type="ECO:0000256" key="10">
    <source>
        <dbReference type="SAM" id="MobiDB-lite"/>
    </source>
</evidence>
<evidence type="ECO:0000256" key="5">
    <source>
        <dbReference type="ARBA" id="ARBA00022737"/>
    </source>
</evidence>
<evidence type="ECO:0000313" key="14">
    <source>
        <dbReference type="EMBL" id="SPC97869.1"/>
    </source>
</evidence>
<dbReference type="Gene3D" id="1.10.510.10">
    <property type="entry name" value="Transferase(Phosphotransferase) domain 1"/>
    <property type="match status" value="1"/>
</dbReference>
<evidence type="ECO:0000256" key="4">
    <source>
        <dbReference type="ARBA" id="ARBA00022729"/>
    </source>
</evidence>
<feature type="chain" id="PRO_5014608242" description="Protein kinase domain-containing protein" evidence="12">
    <location>
        <begin position="26"/>
        <end position="834"/>
    </location>
</feature>
<dbReference type="InterPro" id="IPR000719">
    <property type="entry name" value="Prot_kinase_dom"/>
</dbReference>
<dbReference type="PROSITE" id="PS51450">
    <property type="entry name" value="LRR"/>
    <property type="match status" value="1"/>
</dbReference>
<gene>
    <name evidence="14" type="ORF">FSB_LOCUS25751</name>
</gene>
<evidence type="ECO:0000256" key="9">
    <source>
        <dbReference type="ARBA" id="ARBA00023180"/>
    </source>
</evidence>
<dbReference type="InterPro" id="IPR055414">
    <property type="entry name" value="LRR_R13L4/SHOC2-like"/>
</dbReference>
<reference evidence="14" key="1">
    <citation type="submission" date="2018-02" db="EMBL/GenBank/DDBJ databases">
        <authorList>
            <person name="Cohen D.B."/>
            <person name="Kent A.D."/>
        </authorList>
    </citation>
    <scope>NUCLEOTIDE SEQUENCE</scope>
</reference>
<dbReference type="InterPro" id="IPR001611">
    <property type="entry name" value="Leu-rich_rpt"/>
</dbReference>
<dbReference type="FunFam" id="3.80.10.10:FF:001001">
    <property type="entry name" value="Probable inactive leucine-rich repeat receptor-like protein kinase At3g03770"/>
    <property type="match status" value="1"/>
</dbReference>
<feature type="compositionally biased region" description="Polar residues" evidence="10">
    <location>
        <begin position="814"/>
        <end position="834"/>
    </location>
</feature>
<keyword evidence="8" id="KW-0675">Receptor</keyword>
<evidence type="ECO:0000256" key="2">
    <source>
        <dbReference type="ARBA" id="ARBA00022614"/>
    </source>
</evidence>
<dbReference type="PROSITE" id="PS50011">
    <property type="entry name" value="PROTEIN_KINASE_DOM"/>
    <property type="match status" value="1"/>
</dbReference>
<proteinExistence type="predicted"/>
<sequence>MGKMFHHSELLVVFVVFLFINHSEQLQSSQVQTLLRIQGLLNFPVLLSSWNNNTDFCNIEQNSSSTVVCYEDSITQLHIIGNKGTPLLPRNFSLDSFVTTLVKLPDLKVLTLVSLGLWGNLPGKISRLSSLEIFNVSSNFVYGSIPQELSFLTSLQTLILDDNMFAGQLPDWLGSLPILRVLSLKKNSFNGSLPSSLSDLENLRVLALSHNHFSGSVPDFERLTNLQVLDLEDNAFGPQFPRLGNKLVTLVLSKNRFRSSIPAELNSNYQLQSLDISFNTFVGPFPTSLLSLPSITYLSIAGNKFTGMLSENLSCNPELEFVDLSSNLLTGNLPSCLQTDSREKVFQYAKNCLATGNQNQHPFAFCRNEALAVGIPPHHKKQKRASKTVLALAIIGGFVGGITLLGLAYLIFRRLNVKRVATKFKKPPTRLIAEHASSGYTSKIISDASKVSFLSLAYVHVHRCRHLLVCIYACRLSCVCTAVDTVLYTFIMPIGWYISQTMKLGELGLPAYRTFSLEELEQATKNFDTSAFMGEGSHGQMYRGRLKDGSIVAVKCLKMKRSHSTQNFMHHIELILKLRHRHLVSALGHCFECYLDDSSVSRIFLVFEYVPNGTLRSWISEGHSRQSLTWTQRIAAAIGVAKGIQFLHTGIVPGVYSNNLKITDILLDQNHVAKISCYNLPLLAENMVKFGKGSLSSGSKDPIANARVHHEEKNDVYDFGVILLEIILGRKVKSGDEVDILKDRLQGCIAADDVARRSMVDPAVHKKCVDQSLKTMMEICVRCLLNDPADRPSIEDVLWNLQFAIQVQDAWHGDSQSNDGSPVSASQSRRLTLF</sequence>
<dbReference type="GO" id="GO:0016020">
    <property type="term" value="C:membrane"/>
    <property type="evidence" value="ECO:0007669"/>
    <property type="project" value="UniProtKB-SubCell"/>
</dbReference>
<keyword evidence="4 12" id="KW-0732">Signal</keyword>
<evidence type="ECO:0000256" key="3">
    <source>
        <dbReference type="ARBA" id="ARBA00022692"/>
    </source>
</evidence>
<feature type="transmembrane region" description="Helical" evidence="11">
    <location>
        <begin position="389"/>
        <end position="412"/>
    </location>
</feature>